<dbReference type="InterPro" id="IPR050300">
    <property type="entry name" value="GDXG_lipolytic_enzyme"/>
</dbReference>
<organism evidence="4 5">
    <name type="scientific">Pseudozyma flocculosa</name>
    <dbReference type="NCBI Taxonomy" id="84751"/>
    <lineage>
        <taxon>Eukaryota</taxon>
        <taxon>Fungi</taxon>
        <taxon>Dikarya</taxon>
        <taxon>Basidiomycota</taxon>
        <taxon>Ustilaginomycotina</taxon>
        <taxon>Ustilaginomycetes</taxon>
        <taxon>Ustilaginales</taxon>
        <taxon>Ustilaginaceae</taxon>
        <taxon>Pseudozyma</taxon>
    </lineage>
</organism>
<dbReference type="PANTHER" id="PTHR48081:SF26">
    <property type="entry name" value="ALPHA_BETA HYDROLASE FOLD-3 DOMAIN-CONTAINING PROTEIN"/>
    <property type="match status" value="1"/>
</dbReference>
<gene>
    <name evidence="4" type="ORF">PSFLO_04251</name>
</gene>
<accession>A0A5C3F364</accession>
<dbReference type="PANTHER" id="PTHR48081">
    <property type="entry name" value="AB HYDROLASE SUPERFAMILY PROTEIN C4A8.06C"/>
    <property type="match status" value="1"/>
</dbReference>
<sequence length="510" mass="55871">MSAAATTAAVAAPPQRHRVDPRVEAAVRAAKPFQPRYLVPLLRILVFHLYFVPTSLLAIPLIALRCIVPALRPNPRWSFLTALSILNVRRAMRSMIRFGFQPIQPREGGWRDTRGSIAALLNVLNYSGPGGSVTHPKLAADAAKKVARGVDKVWFDPPPLDALTDVLSVRTQGAGRGLAVQSTHYAGPPLLDPAFAKTRSRAFWFMHRPGVLPPSAQAASKSATTTTTKTPPRERPVILYFHGGAGVTFSAADLFMGQCLASNLAKSSGADVFSVDYLLAPHGPFPVPLMQGVAAYIYLHRTLGYRTDQIYIGGDSYGAWLTLCLERYLRTYAHLVLDDPESHASGAESPSFVAGLVLLSPHIAHDGDHFASRQKYVATDIIDLSYGEWGADAQRITPRHRATNPLPLSDPWYTHSNKPSDELARLPPVYIANGDNEVLRDEGIYFAQLLRQAKGGLAESDPEVVLESEPDMPHDYFTLDTERARARKVYGRIGKWIRGITEGNGSGYRL</sequence>
<feature type="transmembrane region" description="Helical" evidence="2">
    <location>
        <begin position="41"/>
        <end position="68"/>
    </location>
</feature>
<keyword evidence="5" id="KW-1185">Reference proteome</keyword>
<dbReference type="InterPro" id="IPR013094">
    <property type="entry name" value="AB_hydrolase_3"/>
</dbReference>
<name>A0A5C3F364_9BASI</name>
<evidence type="ECO:0000256" key="1">
    <source>
        <dbReference type="ARBA" id="ARBA00022801"/>
    </source>
</evidence>
<proteinExistence type="predicted"/>
<dbReference type="Pfam" id="PF07859">
    <property type="entry name" value="Abhydrolase_3"/>
    <property type="match status" value="1"/>
</dbReference>
<reference evidence="4 5" key="1">
    <citation type="submission" date="2018-03" db="EMBL/GenBank/DDBJ databases">
        <authorList>
            <person name="Guldener U."/>
        </authorList>
    </citation>
    <scope>NUCLEOTIDE SEQUENCE [LARGE SCALE GENOMIC DNA]</scope>
    <source>
        <strain evidence="4 5">DAOM196992</strain>
    </source>
</reference>
<evidence type="ECO:0000259" key="3">
    <source>
        <dbReference type="Pfam" id="PF07859"/>
    </source>
</evidence>
<dbReference type="SUPFAM" id="SSF53474">
    <property type="entry name" value="alpha/beta-Hydrolases"/>
    <property type="match status" value="1"/>
</dbReference>
<evidence type="ECO:0000256" key="2">
    <source>
        <dbReference type="SAM" id="Phobius"/>
    </source>
</evidence>
<dbReference type="InterPro" id="IPR029058">
    <property type="entry name" value="AB_hydrolase_fold"/>
</dbReference>
<evidence type="ECO:0000313" key="5">
    <source>
        <dbReference type="Proteomes" id="UP000323386"/>
    </source>
</evidence>
<evidence type="ECO:0000313" key="4">
    <source>
        <dbReference type="EMBL" id="SPO38772.1"/>
    </source>
</evidence>
<dbReference type="AlphaFoldDB" id="A0A5C3F364"/>
<keyword evidence="2" id="KW-0812">Transmembrane</keyword>
<dbReference type="EMBL" id="OOIP01000011">
    <property type="protein sequence ID" value="SPO38772.1"/>
    <property type="molecule type" value="Genomic_DNA"/>
</dbReference>
<dbReference type="OrthoDB" id="2152029at2759"/>
<feature type="domain" description="Alpha/beta hydrolase fold-3" evidence="3">
    <location>
        <begin position="238"/>
        <end position="477"/>
    </location>
</feature>
<dbReference type="Proteomes" id="UP000323386">
    <property type="component" value="Unassembled WGS sequence"/>
</dbReference>
<keyword evidence="1" id="KW-0378">Hydrolase</keyword>
<keyword evidence="2" id="KW-0472">Membrane</keyword>
<dbReference type="Gene3D" id="3.40.50.1820">
    <property type="entry name" value="alpha/beta hydrolase"/>
    <property type="match status" value="1"/>
</dbReference>
<keyword evidence="2" id="KW-1133">Transmembrane helix</keyword>
<dbReference type="GO" id="GO:0016787">
    <property type="term" value="F:hydrolase activity"/>
    <property type="evidence" value="ECO:0007669"/>
    <property type="project" value="UniProtKB-KW"/>
</dbReference>
<protein>
    <recommendedName>
        <fullName evidence="3">Alpha/beta hydrolase fold-3 domain-containing protein</fullName>
    </recommendedName>
</protein>